<reference evidence="1 2" key="1">
    <citation type="journal article" date="2016" name="Nat. Commun.">
        <title>Thousands of microbial genomes shed light on interconnected biogeochemical processes in an aquifer system.</title>
        <authorList>
            <person name="Anantharaman K."/>
            <person name="Brown C.T."/>
            <person name="Hug L.A."/>
            <person name="Sharon I."/>
            <person name="Castelle C.J."/>
            <person name="Probst A.J."/>
            <person name="Thomas B.C."/>
            <person name="Singh A."/>
            <person name="Wilkins M.J."/>
            <person name="Karaoz U."/>
            <person name="Brodie E.L."/>
            <person name="Williams K.H."/>
            <person name="Hubbard S.S."/>
            <person name="Banfield J.F."/>
        </authorList>
    </citation>
    <scope>NUCLEOTIDE SEQUENCE [LARGE SCALE GENOMIC DNA]</scope>
</reference>
<dbReference type="EMBL" id="MFJL01000041">
    <property type="protein sequence ID" value="OGG12816.1"/>
    <property type="molecule type" value="Genomic_DNA"/>
</dbReference>
<sequence>MDNQIEKIMLPNWYQFDVEIKDSKATTISLVIKVIEDLKSQDLLKKWFYLYEFSTIRIRLKSSVNEQELKQKIDDLAKSNKLTFSENNDQKFGSYWEDKSDHPTEEYMETFANVMPLITELNIKKFNKKVVHGNFRLVNMLSHCIFNNTYHGLNTEAYFLLKRLSTSFDVKDDPELTGIDELNDKIIQAFGLNVPIKAEK</sequence>
<evidence type="ECO:0008006" key="3">
    <source>
        <dbReference type="Google" id="ProtNLM"/>
    </source>
</evidence>
<evidence type="ECO:0000313" key="2">
    <source>
        <dbReference type="Proteomes" id="UP000176923"/>
    </source>
</evidence>
<gene>
    <name evidence="1" type="ORF">A3D77_07205</name>
</gene>
<comment type="caution">
    <text evidence="1">The sequence shown here is derived from an EMBL/GenBank/DDBJ whole genome shotgun (WGS) entry which is preliminary data.</text>
</comment>
<proteinExistence type="predicted"/>
<accession>A0A1F5ZJY7</accession>
<evidence type="ECO:0000313" key="1">
    <source>
        <dbReference type="EMBL" id="OGG12816.1"/>
    </source>
</evidence>
<dbReference type="AlphaFoldDB" id="A0A1F5ZJY7"/>
<dbReference type="Proteomes" id="UP000176923">
    <property type="component" value="Unassembled WGS sequence"/>
</dbReference>
<organism evidence="1 2">
    <name type="scientific">Candidatus Gottesmanbacteria bacterium RIFCSPHIGHO2_02_FULL_39_11</name>
    <dbReference type="NCBI Taxonomy" id="1798382"/>
    <lineage>
        <taxon>Bacteria</taxon>
        <taxon>Candidatus Gottesmaniibacteriota</taxon>
    </lineage>
</organism>
<dbReference type="STRING" id="1798382.A3D77_07205"/>
<name>A0A1F5ZJY7_9BACT</name>
<protein>
    <recommendedName>
        <fullName evidence="3">Thiopeptide-type bacteriocin biosynthesis domain-containing protein</fullName>
    </recommendedName>
</protein>